<evidence type="ECO:0000313" key="1">
    <source>
        <dbReference type="EMBL" id="CAE6719413.1"/>
    </source>
</evidence>
<dbReference type="Proteomes" id="UP000672526">
    <property type="component" value="Unassembled WGS sequence"/>
</dbReference>
<evidence type="ECO:0000313" key="2">
    <source>
        <dbReference type="Proteomes" id="UP000672526"/>
    </source>
</evidence>
<protein>
    <submittedName>
        <fullName evidence="1">Uncharacterized protein</fullName>
    </submittedName>
</protein>
<keyword evidence="2" id="KW-1185">Reference proteome</keyword>
<name>A0ABM8QWK0_9BURK</name>
<proteinExistence type="predicted"/>
<dbReference type="RefSeq" id="WP_211610392.1">
    <property type="nucleotide sequence ID" value="NZ_CAJNBK010000003.1"/>
</dbReference>
<accession>A0ABM8QWK0</accession>
<gene>
    <name evidence="1" type="ORF">R69888_01523</name>
</gene>
<comment type="caution">
    <text evidence="1">The sequence shown here is derived from an EMBL/GenBank/DDBJ whole genome shotgun (WGS) entry which is preliminary data.</text>
</comment>
<reference evidence="1 2" key="1">
    <citation type="submission" date="2021-02" db="EMBL/GenBank/DDBJ databases">
        <authorList>
            <person name="Vanwijnsberghe S."/>
        </authorList>
    </citation>
    <scope>NUCLEOTIDE SEQUENCE [LARGE SCALE GENOMIC DNA]</scope>
    <source>
        <strain evidence="1 2">LMG 31837</strain>
    </source>
</reference>
<organism evidence="1 2">
    <name type="scientific">Paraburkholderia haematera</name>
    <dbReference type="NCBI Taxonomy" id="2793077"/>
    <lineage>
        <taxon>Bacteria</taxon>
        <taxon>Pseudomonadati</taxon>
        <taxon>Pseudomonadota</taxon>
        <taxon>Betaproteobacteria</taxon>
        <taxon>Burkholderiales</taxon>
        <taxon>Burkholderiaceae</taxon>
        <taxon>Paraburkholderia</taxon>
    </lineage>
</organism>
<dbReference type="EMBL" id="CAJNBK010000003">
    <property type="protein sequence ID" value="CAE6719413.1"/>
    <property type="molecule type" value="Genomic_DNA"/>
</dbReference>
<sequence length="56" mass="6046">MTDTIVIDWSALPVPIDDGAARHLEGSRLPDISLNSINGEAVDLSSLAGLKEHRYD</sequence>